<keyword evidence="2" id="KW-1185">Reference proteome</keyword>
<dbReference type="RefSeq" id="WP_216131066.1">
    <property type="nucleotide sequence ID" value="NZ_CP064782.1"/>
</dbReference>
<dbReference type="CDD" id="cd02980">
    <property type="entry name" value="TRX_Fd_family"/>
    <property type="match status" value="1"/>
</dbReference>
<dbReference type="EMBL" id="CP064782">
    <property type="protein sequence ID" value="QWT50133.1"/>
    <property type="molecule type" value="Genomic_DNA"/>
</dbReference>
<dbReference type="KEGG" id="aiq:Azoinq_05935"/>
<sequence>MAKPKKHVFVCTQSRPPGHPRGSCSATGGQAVMQAFFQELTNRNAFDRFAVTACGCLGPCDGGPHVLVYPEGVLYQHVQVEDVGEIFDRHLEFDEPVERLLAPPFLWG</sequence>
<dbReference type="AlphaFoldDB" id="A0A975XVR6"/>
<evidence type="ECO:0000313" key="2">
    <source>
        <dbReference type="Proteomes" id="UP000683428"/>
    </source>
</evidence>
<name>A0A975XVR6_9RHOO</name>
<accession>A0A975XVR6</accession>
<gene>
    <name evidence="1" type="ORF">Azoinq_05935</name>
</gene>
<proteinExistence type="predicted"/>
<evidence type="ECO:0000313" key="1">
    <source>
        <dbReference type="EMBL" id="QWT50133.1"/>
    </source>
</evidence>
<protein>
    <submittedName>
        <fullName evidence="1">(2Fe-2S) ferredoxin domain-containing protein</fullName>
    </submittedName>
</protein>
<dbReference type="Proteomes" id="UP000683428">
    <property type="component" value="Chromosome"/>
</dbReference>
<organism evidence="1 2">
    <name type="scientific">Azospira inquinata</name>
    <dbReference type="NCBI Taxonomy" id="2785627"/>
    <lineage>
        <taxon>Bacteria</taxon>
        <taxon>Pseudomonadati</taxon>
        <taxon>Pseudomonadota</taxon>
        <taxon>Betaproteobacteria</taxon>
        <taxon>Rhodocyclales</taxon>
        <taxon>Rhodocyclaceae</taxon>
        <taxon>Azospira</taxon>
    </lineage>
</organism>
<reference evidence="1" key="1">
    <citation type="submission" date="2020-11" db="EMBL/GenBank/DDBJ databases">
        <title>Azospira inquinata sp. nov.</title>
        <authorList>
            <person name="Moe W.M."/>
            <person name="Mikes M.C."/>
        </authorList>
    </citation>
    <scope>NUCLEOTIDE SEQUENCE</scope>
    <source>
        <strain evidence="1">Azo-3</strain>
    </source>
</reference>